<feature type="transmembrane region" description="Helical" evidence="7">
    <location>
        <begin position="20"/>
        <end position="42"/>
    </location>
</feature>
<organism evidence="9 10">
    <name type="scientific">Actinoallomurus acaciae</name>
    <dbReference type="NCBI Taxonomy" id="502577"/>
    <lineage>
        <taxon>Bacteria</taxon>
        <taxon>Bacillati</taxon>
        <taxon>Actinomycetota</taxon>
        <taxon>Actinomycetes</taxon>
        <taxon>Streptosporangiales</taxon>
        <taxon>Thermomonosporaceae</taxon>
        <taxon>Actinoallomurus</taxon>
    </lineage>
</organism>
<dbReference type="InterPro" id="IPR050545">
    <property type="entry name" value="Mycobact_MmpL"/>
</dbReference>
<feature type="transmembrane region" description="Helical" evidence="7">
    <location>
        <begin position="271"/>
        <end position="294"/>
    </location>
</feature>
<keyword evidence="4 7" id="KW-1133">Transmembrane helix</keyword>
<dbReference type="InterPro" id="IPR004869">
    <property type="entry name" value="MMPL_dom"/>
</dbReference>
<evidence type="ECO:0000313" key="9">
    <source>
        <dbReference type="EMBL" id="MFB9832415.1"/>
    </source>
</evidence>
<dbReference type="Proteomes" id="UP001589627">
    <property type="component" value="Unassembled WGS sequence"/>
</dbReference>
<feature type="transmembrane region" description="Helical" evidence="7">
    <location>
        <begin position="179"/>
        <end position="197"/>
    </location>
</feature>
<comment type="caution">
    <text evidence="9">The sequence shown here is derived from an EMBL/GenBank/DDBJ whole genome shotgun (WGS) entry which is preliminary data.</text>
</comment>
<protein>
    <submittedName>
        <fullName evidence="9">MMPL family transporter</fullName>
    </submittedName>
</protein>
<dbReference type="SUPFAM" id="SSF82866">
    <property type="entry name" value="Multidrug efflux transporter AcrB transmembrane domain"/>
    <property type="match status" value="2"/>
</dbReference>
<evidence type="ECO:0000256" key="3">
    <source>
        <dbReference type="ARBA" id="ARBA00022692"/>
    </source>
</evidence>
<feature type="domain" description="Membrane transport protein MMPL" evidence="8">
    <location>
        <begin position="49"/>
        <end position="360"/>
    </location>
</feature>
<keyword evidence="10" id="KW-1185">Reference proteome</keyword>
<evidence type="ECO:0000256" key="2">
    <source>
        <dbReference type="ARBA" id="ARBA00022475"/>
    </source>
</evidence>
<proteinExistence type="predicted"/>
<evidence type="ECO:0000256" key="6">
    <source>
        <dbReference type="SAM" id="MobiDB-lite"/>
    </source>
</evidence>
<evidence type="ECO:0000256" key="4">
    <source>
        <dbReference type="ARBA" id="ARBA00022989"/>
    </source>
</evidence>
<feature type="region of interest" description="Disordered" evidence="6">
    <location>
        <begin position="424"/>
        <end position="467"/>
    </location>
</feature>
<dbReference type="Pfam" id="PF03176">
    <property type="entry name" value="MMPL"/>
    <property type="match status" value="2"/>
</dbReference>
<feature type="transmembrane region" description="Helical" evidence="7">
    <location>
        <begin position="300"/>
        <end position="330"/>
    </location>
</feature>
<feature type="transmembrane region" description="Helical" evidence="7">
    <location>
        <begin position="230"/>
        <end position="250"/>
    </location>
</feature>
<keyword evidence="2" id="KW-1003">Cell membrane</keyword>
<feature type="transmembrane region" description="Helical" evidence="7">
    <location>
        <begin position="671"/>
        <end position="690"/>
    </location>
</feature>
<feature type="domain" description="Membrane transport protein MMPL" evidence="8">
    <location>
        <begin position="494"/>
        <end position="735"/>
    </location>
</feature>
<reference evidence="9 10" key="1">
    <citation type="submission" date="2024-09" db="EMBL/GenBank/DDBJ databases">
        <authorList>
            <person name="Sun Q."/>
            <person name="Mori K."/>
        </authorList>
    </citation>
    <scope>NUCLEOTIDE SEQUENCE [LARGE SCALE GENOMIC DNA]</scope>
    <source>
        <strain evidence="9 10">TBRC 0563</strain>
    </source>
</reference>
<dbReference type="EMBL" id="JBHLZP010000048">
    <property type="protein sequence ID" value="MFB9832415.1"/>
    <property type="molecule type" value="Genomic_DNA"/>
</dbReference>
<evidence type="ECO:0000259" key="8">
    <source>
        <dbReference type="Pfam" id="PF03176"/>
    </source>
</evidence>
<dbReference type="RefSeq" id="WP_378198152.1">
    <property type="nucleotide sequence ID" value="NZ_JBHLZP010000048.1"/>
</dbReference>
<evidence type="ECO:0000256" key="7">
    <source>
        <dbReference type="SAM" id="Phobius"/>
    </source>
</evidence>
<feature type="transmembrane region" description="Helical" evidence="7">
    <location>
        <begin position="587"/>
        <end position="608"/>
    </location>
</feature>
<feature type="transmembrane region" description="Helical" evidence="7">
    <location>
        <begin position="710"/>
        <end position="731"/>
    </location>
</feature>
<sequence>MARILDRLGRFCARNRRWVFAVWAAVVVATVALGVAGGGTFVQQDRLPGTETQASIDLLRKNFPDVTGPTTTIVFHPQRGVSLSDWRVAVQVGQAIKQVGELPRVATVENPYGGTGGAKGPNAVIAVAHLKGTARDLRPEDMNALEEATEPARLAGVDVDYGGIASMILNQPKAGPKEGVGVVLALGVLLLAFGSFLAAGVPIVVSLAALAVAYSLIHFGASLVQVHPTAPMVAAMLGLGAGIDYSLFVVTRHRRQLADGMDVEASIGRALATSGHAVVFAGGTVLFAICGLWFSGITFIGIIGLASAIAVLLMVTGALTLLPAVLGALGTDIDRYRLPRVRPDKSTDRWERWGRHVDRNAWPYAIAATVFLLFLATPVLSLRFGIMADSTLPHSSTARRAYDVTARNFGPGWYSPFAVVASVPSPQDPPRADESTKTAQGWSALRREPGGRLNVSPDDRPAPNPQARRLGEELQQRFRGVHDVAAVDNMVVAGDSVILTVVPASRPETAATADLVRNLRENVIPPIVRAHPGARAYVGGESPAIIDMATIVKQRMPYVVVVVVGVALVLLVIAFRSVLVPLKAALMNMLSIGASYGVVTAVFQWGWGIRLIGLDQPMPIVSFVPLFMFALIFGLSMDYEVFLLSRVREEYLRTGDPHESVVKGIGSTARLITSAALIMIFVFLSFLGQPDSMVKMMGIGLASAVAVDATVVRLVLVPALMSLLGHANWWLPGRRRPSAPRHEPAEREFEPVG</sequence>
<feature type="transmembrane region" description="Helical" evidence="7">
    <location>
        <begin position="361"/>
        <end position="386"/>
    </location>
</feature>
<evidence type="ECO:0000313" key="10">
    <source>
        <dbReference type="Proteomes" id="UP001589627"/>
    </source>
</evidence>
<feature type="transmembrane region" description="Helical" evidence="7">
    <location>
        <begin position="620"/>
        <end position="644"/>
    </location>
</feature>
<name>A0ABV5YBM6_9ACTN</name>
<keyword evidence="5 7" id="KW-0472">Membrane</keyword>
<keyword evidence="3 7" id="KW-0812">Transmembrane</keyword>
<dbReference type="PANTHER" id="PTHR33406:SF13">
    <property type="entry name" value="MEMBRANE PROTEIN YDFJ"/>
    <property type="match status" value="1"/>
</dbReference>
<feature type="transmembrane region" description="Helical" evidence="7">
    <location>
        <begin position="204"/>
        <end position="224"/>
    </location>
</feature>
<dbReference type="Gene3D" id="1.20.1640.10">
    <property type="entry name" value="Multidrug efflux transporter AcrB transmembrane domain"/>
    <property type="match status" value="2"/>
</dbReference>
<feature type="transmembrane region" description="Helical" evidence="7">
    <location>
        <begin position="556"/>
        <end position="575"/>
    </location>
</feature>
<gene>
    <name evidence="9" type="ORF">ACFFNX_09470</name>
</gene>
<evidence type="ECO:0000256" key="1">
    <source>
        <dbReference type="ARBA" id="ARBA00004651"/>
    </source>
</evidence>
<dbReference type="PANTHER" id="PTHR33406">
    <property type="entry name" value="MEMBRANE PROTEIN MJ1562-RELATED"/>
    <property type="match status" value="1"/>
</dbReference>
<accession>A0ABV5YBM6</accession>
<evidence type="ECO:0000256" key="5">
    <source>
        <dbReference type="ARBA" id="ARBA00023136"/>
    </source>
</evidence>
<comment type="subcellular location">
    <subcellularLocation>
        <location evidence="1">Cell membrane</location>
        <topology evidence="1">Multi-pass membrane protein</topology>
    </subcellularLocation>
</comment>